<organism evidence="2 3">
    <name type="scientific">Brachyspira hampsonii</name>
    <dbReference type="NCBI Taxonomy" id="1287055"/>
    <lineage>
        <taxon>Bacteria</taxon>
        <taxon>Pseudomonadati</taxon>
        <taxon>Spirochaetota</taxon>
        <taxon>Spirochaetia</taxon>
        <taxon>Brachyspirales</taxon>
        <taxon>Brachyspiraceae</taxon>
        <taxon>Brachyspira</taxon>
    </lineage>
</organism>
<feature type="transmembrane region" description="Helical" evidence="1">
    <location>
        <begin position="70"/>
        <end position="90"/>
    </location>
</feature>
<feature type="transmembrane region" description="Helical" evidence="1">
    <location>
        <begin position="127"/>
        <end position="144"/>
    </location>
</feature>
<reference evidence="2 3" key="1">
    <citation type="submission" date="2016-08" db="EMBL/GenBank/DDBJ databases">
        <title>Characterization and recognition of Brachyspira hampsonii sp. nov., a novel intestinal spirochete that is pathogenic to pigs.</title>
        <authorList>
            <person name="Mirajkar N."/>
            <person name="La T."/>
            <person name="Phillips N."/>
            <person name="Hampson D."/>
            <person name="Gebhart C."/>
        </authorList>
    </citation>
    <scope>NUCLEOTIDE SEQUENCE [LARGE SCALE GENOMIC DNA]</scope>
    <source>
        <strain evidence="2 3">P280/1</strain>
    </source>
</reference>
<keyword evidence="2" id="KW-0067">ATP-binding</keyword>
<keyword evidence="1" id="KW-1133">Transmembrane helix</keyword>
<dbReference type="EMBL" id="MDCO01000009">
    <property type="protein sequence ID" value="OEJ14558.1"/>
    <property type="molecule type" value="Genomic_DNA"/>
</dbReference>
<dbReference type="GO" id="GO:0005524">
    <property type="term" value="F:ATP binding"/>
    <property type="evidence" value="ECO:0007669"/>
    <property type="project" value="UniProtKB-KW"/>
</dbReference>
<accession>A0A1E5NEH9</accession>
<evidence type="ECO:0000313" key="2">
    <source>
        <dbReference type="EMBL" id="OEJ14558.1"/>
    </source>
</evidence>
<keyword evidence="1" id="KW-0472">Membrane</keyword>
<evidence type="ECO:0000256" key="1">
    <source>
        <dbReference type="SAM" id="Phobius"/>
    </source>
</evidence>
<sequence>MKNNIIAFIKRKNESIHTTETIYVASILTMVGGFVDAYTYITRGGVFAYAQTGNIIFFAMGLVKKQFNDTLHYFMSIIIFVIGIFFALYIKQILNKRKIIEFEYVIILIHSIVLFIVGLLPQTFSDTVIVGSISFMSAIFMITFNKVEGLSYVTNMCTGNLRSASENIFKFLFNKDKTGLKKGLMYITILCSFALGAFLGTLFTNIFGIRAIWISSALLLVVESLMFFEK</sequence>
<evidence type="ECO:0000313" key="3">
    <source>
        <dbReference type="Proteomes" id="UP000095247"/>
    </source>
</evidence>
<feature type="transmembrane region" description="Helical" evidence="1">
    <location>
        <begin position="21"/>
        <end position="41"/>
    </location>
</feature>
<dbReference type="PANTHER" id="PTHR37314">
    <property type="entry name" value="SLR0142 PROTEIN"/>
    <property type="match status" value="1"/>
</dbReference>
<name>A0A1E5NEH9_9SPIR</name>
<keyword evidence="2" id="KW-0547">Nucleotide-binding</keyword>
<feature type="transmembrane region" description="Helical" evidence="1">
    <location>
        <begin position="183"/>
        <end position="203"/>
    </location>
</feature>
<feature type="transmembrane region" description="Helical" evidence="1">
    <location>
        <begin position="102"/>
        <end position="121"/>
    </location>
</feature>
<dbReference type="PANTHER" id="PTHR37314:SF4">
    <property type="entry name" value="UPF0700 TRANSMEMBRANE PROTEIN YOAK"/>
    <property type="match status" value="1"/>
</dbReference>
<protein>
    <submittedName>
        <fullName evidence="2">ABC transporter ATP-binding protein</fullName>
    </submittedName>
</protein>
<dbReference type="RefSeq" id="WP_069726073.1">
    <property type="nucleotide sequence ID" value="NZ_MDCO01000009.1"/>
</dbReference>
<comment type="caution">
    <text evidence="2">The sequence shown here is derived from an EMBL/GenBank/DDBJ whole genome shotgun (WGS) entry which is preliminary data.</text>
</comment>
<gene>
    <name evidence="2" type="ORF">BFL38_06845</name>
</gene>
<feature type="transmembrane region" description="Helical" evidence="1">
    <location>
        <begin position="209"/>
        <end position="228"/>
    </location>
</feature>
<dbReference type="AlphaFoldDB" id="A0A1E5NEH9"/>
<proteinExistence type="predicted"/>
<dbReference type="Pfam" id="PF06912">
    <property type="entry name" value="DUF1275"/>
    <property type="match status" value="1"/>
</dbReference>
<keyword evidence="1" id="KW-0812">Transmembrane</keyword>
<dbReference type="InterPro" id="IPR010699">
    <property type="entry name" value="DUF1275"/>
</dbReference>
<dbReference type="Proteomes" id="UP000095247">
    <property type="component" value="Unassembled WGS sequence"/>
</dbReference>